<dbReference type="InterPro" id="IPR000086">
    <property type="entry name" value="NUDIX_hydrolase_dom"/>
</dbReference>
<evidence type="ECO:0000313" key="3">
    <source>
        <dbReference type="EMBL" id="CAF0809780.1"/>
    </source>
</evidence>
<keyword evidence="4" id="KW-1185">Reference proteome</keyword>
<dbReference type="PROSITE" id="PS51462">
    <property type="entry name" value="NUDIX"/>
    <property type="match status" value="1"/>
</dbReference>
<evidence type="ECO:0000313" key="4">
    <source>
        <dbReference type="Proteomes" id="UP000663832"/>
    </source>
</evidence>
<sequence>MGDVNNDARHSQQGLTNNQNVASREQTTRSNTGSIGANMQSPTMNGSLFNIELTYIFDFYNIIKHSLDDINQNIYGSNLSVTNKETTTLEILNYKSKGINDDDDDDKYAVEEAEFDSNTEDLSNIDQRIYPREILTDQDDPSLYPSSGASNLNDEANGTHTDSVYLHQCIRRRPSEDCHFPDARFTFFPDKKQEDVIKILLKAQAEMDKIWSNIDKRYTKITITPKIRPQMIREFKREYDSYLSKEYPTQVKSVKDALLILRKSSFGILILNTKNQILAVQNYQGTWSAPKGHPKYKDDGTLEIPSETVSRESCEELLITCKRNKRKLTINKDNLDHFFGLNNDNFLECRFNDRPGTNDGLRQIGLFVVRVDETKWTFSLKDNKENRACEWLNIADIVRNKPEVGRDIYYTLRPFAQYLKDNPMP</sequence>
<feature type="domain" description="Nudix hydrolase" evidence="2">
    <location>
        <begin position="261"/>
        <end position="416"/>
    </location>
</feature>
<feature type="compositionally biased region" description="Polar residues" evidence="1">
    <location>
        <begin position="11"/>
        <end position="41"/>
    </location>
</feature>
<reference evidence="3" key="1">
    <citation type="submission" date="2021-02" db="EMBL/GenBank/DDBJ databases">
        <authorList>
            <person name="Nowell W R."/>
        </authorList>
    </citation>
    <scope>NUCLEOTIDE SEQUENCE</scope>
</reference>
<dbReference type="InterPro" id="IPR015797">
    <property type="entry name" value="NUDIX_hydrolase-like_dom_sf"/>
</dbReference>
<dbReference type="EMBL" id="CAJNOM010000018">
    <property type="protein sequence ID" value="CAF0809780.1"/>
    <property type="molecule type" value="Genomic_DNA"/>
</dbReference>
<dbReference type="SUPFAM" id="SSF55811">
    <property type="entry name" value="Nudix"/>
    <property type="match status" value="1"/>
</dbReference>
<dbReference type="OrthoDB" id="10053697at2759"/>
<dbReference type="CDD" id="cd02883">
    <property type="entry name" value="NUDIX_Hydrolase"/>
    <property type="match status" value="1"/>
</dbReference>
<feature type="compositionally biased region" description="Polar residues" evidence="1">
    <location>
        <begin position="144"/>
        <end position="157"/>
    </location>
</feature>
<dbReference type="AlphaFoldDB" id="A0A813TEM8"/>
<feature type="region of interest" description="Disordered" evidence="1">
    <location>
        <begin position="136"/>
        <end position="157"/>
    </location>
</feature>
<dbReference type="Proteomes" id="UP000663832">
    <property type="component" value="Unassembled WGS sequence"/>
</dbReference>
<dbReference type="Gene3D" id="3.90.79.10">
    <property type="entry name" value="Nucleoside Triphosphate Pyrophosphohydrolase"/>
    <property type="match status" value="1"/>
</dbReference>
<evidence type="ECO:0000256" key="1">
    <source>
        <dbReference type="SAM" id="MobiDB-lite"/>
    </source>
</evidence>
<dbReference type="Pfam" id="PF00293">
    <property type="entry name" value="NUDIX"/>
    <property type="match status" value="1"/>
</dbReference>
<comment type="caution">
    <text evidence="3">The sequence shown here is derived from an EMBL/GenBank/DDBJ whole genome shotgun (WGS) entry which is preliminary data.</text>
</comment>
<evidence type="ECO:0000259" key="2">
    <source>
        <dbReference type="PROSITE" id="PS51462"/>
    </source>
</evidence>
<accession>A0A813TEM8</accession>
<proteinExistence type="predicted"/>
<feature type="compositionally biased region" description="Basic and acidic residues" evidence="1">
    <location>
        <begin position="1"/>
        <end position="10"/>
    </location>
</feature>
<organism evidence="3 4">
    <name type="scientific">Adineta steineri</name>
    <dbReference type="NCBI Taxonomy" id="433720"/>
    <lineage>
        <taxon>Eukaryota</taxon>
        <taxon>Metazoa</taxon>
        <taxon>Spiralia</taxon>
        <taxon>Gnathifera</taxon>
        <taxon>Rotifera</taxon>
        <taxon>Eurotatoria</taxon>
        <taxon>Bdelloidea</taxon>
        <taxon>Adinetida</taxon>
        <taxon>Adinetidae</taxon>
        <taxon>Adineta</taxon>
    </lineage>
</organism>
<gene>
    <name evidence="3" type="ORF">QVE165_LOCUS4673</name>
</gene>
<name>A0A813TEM8_9BILA</name>
<protein>
    <recommendedName>
        <fullName evidence="2">Nudix hydrolase domain-containing protein</fullName>
    </recommendedName>
</protein>
<feature type="region of interest" description="Disordered" evidence="1">
    <location>
        <begin position="1"/>
        <end position="41"/>
    </location>
</feature>